<evidence type="ECO:0000256" key="5">
    <source>
        <dbReference type="ARBA" id="ARBA00023004"/>
    </source>
</evidence>
<dbReference type="Proteomes" id="UP000271227">
    <property type="component" value="Unassembled WGS sequence"/>
</dbReference>
<feature type="transmembrane region" description="Helical" evidence="7">
    <location>
        <begin position="185"/>
        <end position="205"/>
    </location>
</feature>
<keyword evidence="2 7" id="KW-0813">Transport</keyword>
<dbReference type="GO" id="GO:0030091">
    <property type="term" value="P:protein repair"/>
    <property type="evidence" value="ECO:0007669"/>
    <property type="project" value="UniProtKB-UniRule"/>
</dbReference>
<keyword evidence="7" id="KW-0288">FMN</keyword>
<comment type="caution">
    <text evidence="9">The sequence shown here is derived from an EMBL/GenBank/DDBJ whole genome shotgun (WGS) entry which is preliminary data.</text>
</comment>
<dbReference type="Pfam" id="PF01794">
    <property type="entry name" value="Ferric_reduct"/>
    <property type="match status" value="1"/>
</dbReference>
<accession>A0A3M0CRX4</accession>
<sequence length="220" mass="24939">MGVSARALKRYGKPIAFLLLSLPAAWLVANWILAFAGEPHGLGFNPHETSNRFSGDWALRILLGGLALTPLASALGTQKPILFRRMMGLFAFFYVLLHIVSYVWLDLLLDWAALWRDIVKRTYITVGMAAAVALVPLAWTSTSGWVKRLGARRWKRLHRLVYLIVPLALLHFYMMRKGIQAEPLIYAAIFAGLMLLRLPVVRRLFHRTQNRKRPAGLSRP</sequence>
<organism evidence="9 10">
    <name type="scientific">Eilatimonas milleporae</name>
    <dbReference type="NCBI Taxonomy" id="911205"/>
    <lineage>
        <taxon>Bacteria</taxon>
        <taxon>Pseudomonadati</taxon>
        <taxon>Pseudomonadota</taxon>
        <taxon>Alphaproteobacteria</taxon>
        <taxon>Kordiimonadales</taxon>
        <taxon>Kordiimonadaceae</taxon>
        <taxon>Eilatimonas</taxon>
    </lineage>
</organism>
<proteinExistence type="inferred from homology"/>
<dbReference type="InterPro" id="IPR022837">
    <property type="entry name" value="MsrQ-like"/>
</dbReference>
<keyword evidence="7" id="KW-0285">Flavoprotein</keyword>
<dbReference type="FunCoup" id="A0A3M0CRX4">
    <property type="interactions" value="27"/>
</dbReference>
<keyword evidence="7" id="KW-0479">Metal-binding</keyword>
<feature type="domain" description="Ferric oxidoreductase" evidence="8">
    <location>
        <begin position="57"/>
        <end position="168"/>
    </location>
</feature>
<dbReference type="AlphaFoldDB" id="A0A3M0CRX4"/>
<evidence type="ECO:0000256" key="1">
    <source>
        <dbReference type="ARBA" id="ARBA00004141"/>
    </source>
</evidence>
<evidence type="ECO:0000256" key="3">
    <source>
        <dbReference type="ARBA" id="ARBA00022692"/>
    </source>
</evidence>
<keyword evidence="5 7" id="KW-0408">Iron</keyword>
<dbReference type="EMBL" id="REFR01000009">
    <property type="protein sequence ID" value="RMB12331.1"/>
    <property type="molecule type" value="Genomic_DNA"/>
</dbReference>
<dbReference type="GO" id="GO:0010181">
    <property type="term" value="F:FMN binding"/>
    <property type="evidence" value="ECO:0007669"/>
    <property type="project" value="UniProtKB-UniRule"/>
</dbReference>
<evidence type="ECO:0000256" key="4">
    <source>
        <dbReference type="ARBA" id="ARBA00022989"/>
    </source>
</evidence>
<comment type="subunit">
    <text evidence="7">Heterodimer of a catalytic subunit (MsrP) and a heme-binding subunit (MsrQ).</text>
</comment>
<dbReference type="RefSeq" id="WP_121937512.1">
    <property type="nucleotide sequence ID" value="NZ_REFR01000009.1"/>
</dbReference>
<dbReference type="PANTHER" id="PTHR36964:SF1">
    <property type="entry name" value="PROTEIN-METHIONINE-SULFOXIDE REDUCTASE HEME-BINDING SUBUNIT MSRQ"/>
    <property type="match status" value="1"/>
</dbReference>
<evidence type="ECO:0000256" key="6">
    <source>
        <dbReference type="ARBA" id="ARBA00023136"/>
    </source>
</evidence>
<comment type="cofactor">
    <cofactor evidence="7">
        <name>FMN</name>
        <dbReference type="ChEBI" id="CHEBI:58210"/>
    </cofactor>
    <text evidence="7">Binds 1 FMN per subunit.</text>
</comment>
<keyword evidence="7" id="KW-1003">Cell membrane</keyword>
<name>A0A3M0CRX4_9PROT</name>
<dbReference type="GO" id="GO:0016679">
    <property type="term" value="F:oxidoreductase activity, acting on diphenols and related substances as donors"/>
    <property type="evidence" value="ECO:0007669"/>
    <property type="project" value="TreeGrafter"/>
</dbReference>
<comment type="cofactor">
    <cofactor evidence="7">
        <name>heme b</name>
        <dbReference type="ChEBI" id="CHEBI:60344"/>
    </cofactor>
    <text evidence="7">Binds 1 heme b (iron(II)-protoporphyrin IX) group per subunit.</text>
</comment>
<protein>
    <recommendedName>
        <fullName evidence="7">Protein-methionine-sulfoxide reductase heme-binding subunit MsrQ</fullName>
    </recommendedName>
    <alternativeName>
        <fullName evidence="7">Flavocytochrome MsrQ</fullName>
    </alternativeName>
</protein>
<evidence type="ECO:0000259" key="8">
    <source>
        <dbReference type="Pfam" id="PF01794"/>
    </source>
</evidence>
<keyword evidence="10" id="KW-1185">Reference proteome</keyword>
<dbReference type="GO" id="GO:0020037">
    <property type="term" value="F:heme binding"/>
    <property type="evidence" value="ECO:0007669"/>
    <property type="project" value="UniProtKB-UniRule"/>
</dbReference>
<evidence type="ECO:0000313" key="9">
    <source>
        <dbReference type="EMBL" id="RMB12331.1"/>
    </source>
</evidence>
<dbReference type="InParanoid" id="A0A3M0CRX4"/>
<feature type="transmembrane region" description="Helical" evidence="7">
    <location>
        <begin position="160"/>
        <end position="179"/>
    </location>
</feature>
<dbReference type="GO" id="GO:0009055">
    <property type="term" value="F:electron transfer activity"/>
    <property type="evidence" value="ECO:0007669"/>
    <property type="project" value="UniProtKB-UniRule"/>
</dbReference>
<dbReference type="InterPro" id="IPR013130">
    <property type="entry name" value="Fe3_Rdtase_TM_dom"/>
</dbReference>
<feature type="transmembrane region" description="Helical" evidence="7">
    <location>
        <begin position="121"/>
        <end position="139"/>
    </location>
</feature>
<dbReference type="PANTHER" id="PTHR36964">
    <property type="entry name" value="PROTEIN-METHIONINE-SULFOXIDE REDUCTASE HEME-BINDING SUBUNIT MSRQ"/>
    <property type="match status" value="1"/>
</dbReference>
<keyword evidence="7" id="KW-0249">Electron transport</keyword>
<comment type="function">
    <text evidence="7">Part of the MsrPQ system that repairs oxidized periplasmic proteins containing methionine sulfoxide residues (Met-O), using respiratory chain electrons. Thus protects these proteins from oxidative-stress damage caused by reactive species of oxygen and chlorine generated by the host defense mechanisms. MsrPQ is essential for the maintenance of envelope integrity under bleach stress, rescuing a wide series of structurally unrelated periplasmic proteins from methionine oxidation. MsrQ provides electrons for reduction to the reductase catalytic subunit MsrP, using the quinone pool of the respiratory chain.</text>
</comment>
<dbReference type="OrthoDB" id="9788328at2"/>
<dbReference type="GO" id="GO:0005886">
    <property type="term" value="C:plasma membrane"/>
    <property type="evidence" value="ECO:0007669"/>
    <property type="project" value="UniProtKB-SubCell"/>
</dbReference>
<feature type="transmembrane region" description="Helical" evidence="7">
    <location>
        <begin position="15"/>
        <end position="37"/>
    </location>
</feature>
<evidence type="ECO:0000313" key="10">
    <source>
        <dbReference type="Proteomes" id="UP000271227"/>
    </source>
</evidence>
<comment type="subcellular location">
    <subcellularLocation>
        <location evidence="7">Cell membrane</location>
        <topology evidence="7">Multi-pass membrane protein</topology>
    </subcellularLocation>
    <subcellularLocation>
        <location evidence="1">Membrane</location>
        <topology evidence="1">Multi-pass membrane protein</topology>
    </subcellularLocation>
</comment>
<keyword evidence="4 7" id="KW-1133">Transmembrane helix</keyword>
<dbReference type="GO" id="GO:0046872">
    <property type="term" value="F:metal ion binding"/>
    <property type="evidence" value="ECO:0007669"/>
    <property type="project" value="UniProtKB-KW"/>
</dbReference>
<dbReference type="HAMAP" id="MF_01207">
    <property type="entry name" value="MsrQ"/>
    <property type="match status" value="1"/>
</dbReference>
<keyword evidence="7" id="KW-0349">Heme</keyword>
<evidence type="ECO:0000256" key="7">
    <source>
        <dbReference type="HAMAP-Rule" id="MF_01207"/>
    </source>
</evidence>
<keyword evidence="3 7" id="KW-0812">Transmembrane</keyword>
<evidence type="ECO:0000256" key="2">
    <source>
        <dbReference type="ARBA" id="ARBA00022448"/>
    </source>
</evidence>
<gene>
    <name evidence="7" type="primary">msrQ</name>
    <name evidence="9" type="ORF">BXY39_0827</name>
</gene>
<reference evidence="9 10" key="1">
    <citation type="submission" date="2018-10" db="EMBL/GenBank/DDBJ databases">
        <title>Genomic Encyclopedia of Archaeal and Bacterial Type Strains, Phase II (KMG-II): from individual species to whole genera.</title>
        <authorList>
            <person name="Goeker M."/>
        </authorList>
    </citation>
    <scope>NUCLEOTIDE SEQUENCE [LARGE SCALE GENOMIC DNA]</scope>
    <source>
        <strain evidence="9 10">DSM 25217</strain>
    </source>
</reference>
<feature type="transmembrane region" description="Helical" evidence="7">
    <location>
        <begin position="89"/>
        <end position="109"/>
    </location>
</feature>
<keyword evidence="6 7" id="KW-0472">Membrane</keyword>
<feature type="transmembrane region" description="Helical" evidence="7">
    <location>
        <begin position="57"/>
        <end position="77"/>
    </location>
</feature>
<comment type="similarity">
    <text evidence="7">Belongs to the MsrQ family.</text>
</comment>